<dbReference type="InterPro" id="IPR008979">
    <property type="entry name" value="Galactose-bd-like_sf"/>
</dbReference>
<evidence type="ECO:0000256" key="1">
    <source>
        <dbReference type="SAM" id="SignalP"/>
    </source>
</evidence>
<dbReference type="Gene3D" id="2.60.120.260">
    <property type="entry name" value="Galactose-binding domain-like"/>
    <property type="match status" value="1"/>
</dbReference>
<dbReference type="InterPro" id="IPR008928">
    <property type="entry name" value="6-hairpin_glycosidase_sf"/>
</dbReference>
<protein>
    <submittedName>
        <fullName evidence="4">Glycoside hydrolase family 127 protein</fullName>
    </submittedName>
</protein>
<evidence type="ECO:0000313" key="4">
    <source>
        <dbReference type="EMBL" id="MBC5617656.1"/>
    </source>
</evidence>
<organism evidence="4 5">
    <name type="scientific">Alistipes hominis</name>
    <dbReference type="NCBI Taxonomy" id="2763015"/>
    <lineage>
        <taxon>Bacteria</taxon>
        <taxon>Pseudomonadati</taxon>
        <taxon>Bacteroidota</taxon>
        <taxon>Bacteroidia</taxon>
        <taxon>Bacteroidales</taxon>
        <taxon>Rikenellaceae</taxon>
        <taxon>Alistipes</taxon>
    </lineage>
</organism>
<feature type="domain" description="Non-reducing end beta-L-arabinofuranosidase-like GH127 middle" evidence="3">
    <location>
        <begin position="601"/>
        <end position="718"/>
    </location>
</feature>
<dbReference type="SUPFAM" id="SSF49785">
    <property type="entry name" value="Galactose-binding domain-like"/>
    <property type="match status" value="1"/>
</dbReference>
<dbReference type="InterPro" id="IPR012878">
    <property type="entry name" value="Beta-AFase-like_GH127_cat"/>
</dbReference>
<proteinExistence type="predicted"/>
<dbReference type="GO" id="GO:0016787">
    <property type="term" value="F:hydrolase activity"/>
    <property type="evidence" value="ECO:0007669"/>
    <property type="project" value="UniProtKB-KW"/>
</dbReference>
<reference evidence="4 5" key="1">
    <citation type="submission" date="2020-08" db="EMBL/GenBank/DDBJ databases">
        <title>Genome public.</title>
        <authorList>
            <person name="Liu C."/>
            <person name="Sun Q."/>
        </authorList>
    </citation>
    <scope>NUCLEOTIDE SEQUENCE [LARGE SCALE GENOMIC DNA]</scope>
    <source>
        <strain evidence="4 5">New-7</strain>
    </source>
</reference>
<dbReference type="PANTHER" id="PTHR31151:SF0">
    <property type="entry name" value="PROLINE-TRNA LIGASE (DUF1680)"/>
    <property type="match status" value="1"/>
</dbReference>
<dbReference type="Proteomes" id="UP000636891">
    <property type="component" value="Unassembled WGS sequence"/>
</dbReference>
<feature type="chain" id="PRO_5046742241" evidence="1">
    <location>
        <begin position="24"/>
        <end position="833"/>
    </location>
</feature>
<name>A0ABR7CPR1_9BACT</name>
<dbReference type="EMBL" id="JACOOK010000007">
    <property type="protein sequence ID" value="MBC5617656.1"/>
    <property type="molecule type" value="Genomic_DNA"/>
</dbReference>
<keyword evidence="4" id="KW-0378">Hydrolase</keyword>
<keyword evidence="1" id="KW-0732">Signal</keyword>
<gene>
    <name evidence="4" type="ORF">H8S08_11635</name>
</gene>
<evidence type="ECO:0000259" key="2">
    <source>
        <dbReference type="Pfam" id="PF07944"/>
    </source>
</evidence>
<dbReference type="InterPro" id="IPR049046">
    <property type="entry name" value="Beta-AFase-like_GH127_middle"/>
</dbReference>
<dbReference type="PANTHER" id="PTHR31151">
    <property type="entry name" value="PROLINE-TRNA LIGASE (DUF1680)"/>
    <property type="match status" value="1"/>
</dbReference>
<evidence type="ECO:0000313" key="5">
    <source>
        <dbReference type="Proteomes" id="UP000636891"/>
    </source>
</evidence>
<feature type="domain" description="Non-reducing end beta-L-arabinofuranosidase-like GH127 catalytic" evidence="2">
    <location>
        <begin position="231"/>
        <end position="587"/>
    </location>
</feature>
<dbReference type="Pfam" id="PF20736">
    <property type="entry name" value="Glyco_hydro127M"/>
    <property type="match status" value="1"/>
</dbReference>
<dbReference type="SUPFAM" id="SSF48208">
    <property type="entry name" value="Six-hairpin glycosidases"/>
    <property type="match status" value="1"/>
</dbReference>
<feature type="signal peptide" evidence="1">
    <location>
        <begin position="1"/>
        <end position="23"/>
    </location>
</feature>
<dbReference type="Pfam" id="PF07944">
    <property type="entry name" value="Beta-AFase-like_GH127_cat"/>
    <property type="match status" value="1"/>
</dbReference>
<accession>A0ABR7CPR1</accession>
<sequence length="833" mass="94674">MKKTFLLFAASLSCSLPIFSARAQVADLRGGPLGVERVAAKANYAIYESARKSSADESCWIRIDLGRPYPIDSVKLYPVVFDSWDYYARPGFPVRFRIETSGSDDGSDRPVTIADHTGSDYEAAAVDQIDVFRPAHPVSGRYVELRVTRLPERDNGYYFELWKMEVWSGGADVSENRLLTDSDRGFLGKHPLLRPQRPMGEVAVLNCPENVTPAASWRPVEPTARVPRSGVTVNDGLFRRTLYANAHYLLQSFSVDDMLKEFRERAGVPADGALRDLHTEWVDILPGSKAGRFLMGAGNQLRWVENRELRDRMNRIVDGIEACKQSNGYLMAYPERDILHFENGAYCRSWVTQGLIEAGIAGNPKAYPLLRGFYDWFNACPYLPELVRRGGQGRQGIIASTRLYFTPVGKPEDLQVVQRYYQENFWMQQLIDKDVDAIWKYPYDRPHCYLILSLESFLDLYMATGDRQYLDAAVGGWELFNEYYEHIGGSISISELSPYPPKSYLLRSGTGELCGNSFWAFLNQRFHLLYPEEEKYVAEIEKSIYNVAIANQTADGKIRYHARLIDRKEDGTDVNTCCEGQGTRLFGALPEFIYTQADDGVYVDLFAASSFAWEQDGTPMKLTMQTEFPYSRPGAGSTLINPRLNERLEYPYPTDIQIEVSARKKTPCKIRLRIPWWCNCNAVILVNGERVAWGKPGSYVTLDRKWSDKDKIQFSLPMAFRLTLYKGSEPDFKGKNAYAIEYGPLLMAVVGDSVQNGRVTLPFPPEKLFEKFKPSQDAPLHFTIEDSGLRLIPYFEISDESFTCYPFLEDCQIEGRGPRIESIGQILPRLLKD</sequence>
<comment type="caution">
    <text evidence="4">The sequence shown here is derived from an EMBL/GenBank/DDBJ whole genome shotgun (WGS) entry which is preliminary data.</text>
</comment>
<dbReference type="RefSeq" id="WP_118655350.1">
    <property type="nucleotide sequence ID" value="NZ_JACOOK010000007.1"/>
</dbReference>
<keyword evidence="5" id="KW-1185">Reference proteome</keyword>
<evidence type="ECO:0000259" key="3">
    <source>
        <dbReference type="Pfam" id="PF20736"/>
    </source>
</evidence>